<dbReference type="EMBL" id="JBHSZI010000001">
    <property type="protein sequence ID" value="MFC7057336.1"/>
    <property type="molecule type" value="Genomic_DNA"/>
</dbReference>
<dbReference type="SMART" id="SM00388">
    <property type="entry name" value="HisKA"/>
    <property type="match status" value="1"/>
</dbReference>
<dbReference type="SUPFAM" id="SSF55785">
    <property type="entry name" value="PYP-like sensor domain (PAS domain)"/>
    <property type="match status" value="1"/>
</dbReference>
<keyword evidence="3" id="KW-0597">Phosphoprotein</keyword>
<dbReference type="SMART" id="SM00387">
    <property type="entry name" value="HATPase_c"/>
    <property type="match status" value="1"/>
</dbReference>
<dbReference type="PANTHER" id="PTHR43711">
    <property type="entry name" value="TWO-COMPONENT HISTIDINE KINASE"/>
    <property type="match status" value="1"/>
</dbReference>
<dbReference type="InterPro" id="IPR000014">
    <property type="entry name" value="PAS"/>
</dbReference>
<evidence type="ECO:0000256" key="2">
    <source>
        <dbReference type="ARBA" id="ARBA00012438"/>
    </source>
</evidence>
<evidence type="ECO:0000256" key="6">
    <source>
        <dbReference type="ARBA" id="ARBA00023012"/>
    </source>
</evidence>
<dbReference type="Pfam" id="PF13426">
    <property type="entry name" value="PAS_9"/>
    <property type="match status" value="1"/>
</dbReference>
<dbReference type="SUPFAM" id="SSF55874">
    <property type="entry name" value="ATPase domain of HSP90 chaperone/DNA topoisomerase II/histidine kinase"/>
    <property type="match status" value="1"/>
</dbReference>
<comment type="catalytic activity">
    <reaction evidence="1">
        <text>ATP + protein L-histidine = ADP + protein N-phospho-L-histidine.</text>
        <dbReference type="EC" id="2.7.13.3"/>
    </reaction>
</comment>
<evidence type="ECO:0000256" key="1">
    <source>
        <dbReference type="ARBA" id="ARBA00000085"/>
    </source>
</evidence>
<organism evidence="10 11">
    <name type="scientific">Halovenus salina</name>
    <dbReference type="NCBI Taxonomy" id="1510225"/>
    <lineage>
        <taxon>Archaea</taxon>
        <taxon>Methanobacteriati</taxon>
        <taxon>Methanobacteriota</taxon>
        <taxon>Stenosarchaea group</taxon>
        <taxon>Halobacteria</taxon>
        <taxon>Halobacteriales</taxon>
        <taxon>Haloarculaceae</taxon>
        <taxon>Halovenus</taxon>
    </lineage>
</organism>
<accession>A0ABD5VVW3</accession>
<feature type="domain" description="PAS" evidence="9">
    <location>
        <begin position="15"/>
        <end position="87"/>
    </location>
</feature>
<evidence type="ECO:0000256" key="4">
    <source>
        <dbReference type="ARBA" id="ARBA00022679"/>
    </source>
</evidence>
<dbReference type="Proteomes" id="UP001596445">
    <property type="component" value="Unassembled WGS sequence"/>
</dbReference>
<dbReference type="Pfam" id="PF00512">
    <property type="entry name" value="HisKA"/>
    <property type="match status" value="1"/>
</dbReference>
<dbReference type="PROSITE" id="PS50109">
    <property type="entry name" value="HIS_KIN"/>
    <property type="match status" value="1"/>
</dbReference>
<dbReference type="Pfam" id="PF02518">
    <property type="entry name" value="HATPase_c"/>
    <property type="match status" value="1"/>
</dbReference>
<keyword evidence="6" id="KW-0902">Two-component regulatory system</keyword>
<evidence type="ECO:0000256" key="7">
    <source>
        <dbReference type="SAM" id="MobiDB-lite"/>
    </source>
</evidence>
<dbReference type="GO" id="GO:0000160">
    <property type="term" value="P:phosphorelay signal transduction system"/>
    <property type="evidence" value="ECO:0007669"/>
    <property type="project" value="UniProtKB-KW"/>
</dbReference>
<keyword evidence="4" id="KW-0808">Transferase</keyword>
<feature type="domain" description="Histidine kinase" evidence="8">
    <location>
        <begin position="149"/>
        <end position="339"/>
    </location>
</feature>
<evidence type="ECO:0000256" key="3">
    <source>
        <dbReference type="ARBA" id="ARBA00022553"/>
    </source>
</evidence>
<dbReference type="SUPFAM" id="SSF47384">
    <property type="entry name" value="Homodimeric domain of signal transducing histidine kinase"/>
    <property type="match status" value="1"/>
</dbReference>
<dbReference type="NCBIfam" id="TIGR00229">
    <property type="entry name" value="sensory_box"/>
    <property type="match status" value="1"/>
</dbReference>
<protein>
    <recommendedName>
        <fullName evidence="2">histidine kinase</fullName>
        <ecNumber evidence="2">2.7.13.3</ecNumber>
    </recommendedName>
</protein>
<proteinExistence type="predicted"/>
<dbReference type="Gene3D" id="3.30.565.10">
    <property type="entry name" value="Histidine kinase-like ATPase, C-terminal domain"/>
    <property type="match status" value="1"/>
</dbReference>
<dbReference type="CDD" id="cd00075">
    <property type="entry name" value="HATPase"/>
    <property type="match status" value="1"/>
</dbReference>
<feature type="compositionally biased region" description="Basic and acidic residues" evidence="7">
    <location>
        <begin position="7"/>
        <end position="20"/>
    </location>
</feature>
<dbReference type="AlphaFoldDB" id="A0ABD5VVW3"/>
<dbReference type="PRINTS" id="PR00344">
    <property type="entry name" value="BCTRLSENSOR"/>
</dbReference>
<keyword evidence="11" id="KW-1185">Reference proteome</keyword>
<evidence type="ECO:0000259" key="8">
    <source>
        <dbReference type="PROSITE" id="PS50109"/>
    </source>
</evidence>
<dbReference type="PROSITE" id="PS50112">
    <property type="entry name" value="PAS"/>
    <property type="match status" value="1"/>
</dbReference>
<reference evidence="10 11" key="1">
    <citation type="journal article" date="2019" name="Int. J. Syst. Evol. Microbiol.">
        <title>The Global Catalogue of Microorganisms (GCM) 10K type strain sequencing project: providing services to taxonomists for standard genome sequencing and annotation.</title>
        <authorList>
            <consortium name="The Broad Institute Genomics Platform"/>
            <consortium name="The Broad Institute Genome Sequencing Center for Infectious Disease"/>
            <person name="Wu L."/>
            <person name="Ma J."/>
        </authorList>
    </citation>
    <scope>NUCLEOTIDE SEQUENCE [LARGE SCALE GENOMIC DNA]</scope>
    <source>
        <strain evidence="10 11">JCM 30072</strain>
    </source>
</reference>
<dbReference type="PANTHER" id="PTHR43711:SF1">
    <property type="entry name" value="HISTIDINE KINASE 1"/>
    <property type="match status" value="1"/>
</dbReference>
<dbReference type="InterPro" id="IPR036890">
    <property type="entry name" value="HATPase_C_sf"/>
</dbReference>
<dbReference type="EC" id="2.7.13.3" evidence="2"/>
<dbReference type="CDD" id="cd00082">
    <property type="entry name" value="HisKA"/>
    <property type="match status" value="1"/>
</dbReference>
<evidence type="ECO:0000256" key="5">
    <source>
        <dbReference type="ARBA" id="ARBA00022777"/>
    </source>
</evidence>
<dbReference type="InterPro" id="IPR005467">
    <property type="entry name" value="His_kinase_dom"/>
</dbReference>
<dbReference type="GeneID" id="76629182"/>
<dbReference type="InterPro" id="IPR003661">
    <property type="entry name" value="HisK_dim/P_dom"/>
</dbReference>
<dbReference type="InterPro" id="IPR050736">
    <property type="entry name" value="Sensor_HK_Regulatory"/>
</dbReference>
<dbReference type="InterPro" id="IPR003594">
    <property type="entry name" value="HATPase_dom"/>
</dbReference>
<dbReference type="Gene3D" id="1.10.287.130">
    <property type="match status" value="1"/>
</dbReference>
<dbReference type="CDD" id="cd00130">
    <property type="entry name" value="PAS"/>
    <property type="match status" value="1"/>
</dbReference>
<dbReference type="InterPro" id="IPR036097">
    <property type="entry name" value="HisK_dim/P_sf"/>
</dbReference>
<dbReference type="Gene3D" id="3.30.450.20">
    <property type="entry name" value="PAS domain"/>
    <property type="match status" value="1"/>
</dbReference>
<name>A0ABD5VVW3_9EURY</name>
<dbReference type="RefSeq" id="WP_267163078.1">
    <property type="nucleotide sequence ID" value="NZ_CP112972.1"/>
</dbReference>
<evidence type="ECO:0000313" key="10">
    <source>
        <dbReference type="EMBL" id="MFC7057336.1"/>
    </source>
</evidence>
<dbReference type="InterPro" id="IPR035965">
    <property type="entry name" value="PAS-like_dom_sf"/>
</dbReference>
<feature type="region of interest" description="Disordered" evidence="7">
    <location>
        <begin position="1"/>
        <end position="20"/>
    </location>
</feature>
<keyword evidence="5 10" id="KW-0418">Kinase</keyword>
<dbReference type="InterPro" id="IPR004358">
    <property type="entry name" value="Sig_transdc_His_kin-like_C"/>
</dbReference>
<evidence type="ECO:0000259" key="9">
    <source>
        <dbReference type="PROSITE" id="PS50112"/>
    </source>
</evidence>
<sequence>MTELSDTEQRGVPEDEETSRRLIDGLSNHAVFMLDDDGCITTWPEPARGLYGYDSTEVLGHELTMLFADASTNTSLTDVLDNATESSHEAAGTHCRADGSEFWATMTLTPLRNDVLHGYAVVSHDTTAKRREREHLERQNDRLKEFTDILAHDLRSPLAVIEGNLEVYRETNEESRLETISETTARMETLVDDLLKVANHGSAVTDPERVDTDTIVETAWEGTGGQSPEAVLKAEPIGPIRGDEARLCQLFENLFRNTVDHCDSDVTVGVGPIDSGFYVEDDGPGIPETVSDSVFDHGVTTSDDGTGYGLSIVRTIVNAHGWDVSVSEGATGGARFEITGIENLSRPGPL</sequence>
<dbReference type="GO" id="GO:0004673">
    <property type="term" value="F:protein histidine kinase activity"/>
    <property type="evidence" value="ECO:0007669"/>
    <property type="project" value="UniProtKB-EC"/>
</dbReference>
<comment type="caution">
    <text evidence="10">The sequence shown here is derived from an EMBL/GenBank/DDBJ whole genome shotgun (WGS) entry which is preliminary data.</text>
</comment>
<evidence type="ECO:0000313" key="11">
    <source>
        <dbReference type="Proteomes" id="UP001596445"/>
    </source>
</evidence>
<gene>
    <name evidence="10" type="ORF">ACFQQG_03030</name>
</gene>